<dbReference type="Proteomes" id="UP000219331">
    <property type="component" value="Unassembled WGS sequence"/>
</dbReference>
<dbReference type="InterPro" id="IPR021252">
    <property type="entry name" value="DUF2794"/>
</dbReference>
<organism evidence="2 3">
    <name type="scientific">Stappia indica</name>
    <dbReference type="NCBI Taxonomy" id="538381"/>
    <lineage>
        <taxon>Bacteria</taxon>
        <taxon>Pseudomonadati</taxon>
        <taxon>Pseudomonadota</taxon>
        <taxon>Alphaproteobacteria</taxon>
        <taxon>Hyphomicrobiales</taxon>
        <taxon>Stappiaceae</taxon>
        <taxon>Stappia</taxon>
    </lineage>
</organism>
<dbReference type="AlphaFoldDB" id="A0A285TRR9"/>
<evidence type="ECO:0000313" key="3">
    <source>
        <dbReference type="Proteomes" id="UP000219331"/>
    </source>
</evidence>
<dbReference type="Pfam" id="PF10984">
    <property type="entry name" value="DUF2794"/>
    <property type="match status" value="1"/>
</dbReference>
<evidence type="ECO:0000256" key="1">
    <source>
        <dbReference type="SAM" id="MobiDB-lite"/>
    </source>
</evidence>
<dbReference type="EMBL" id="OBML01000016">
    <property type="protein sequence ID" value="SOC26359.1"/>
    <property type="molecule type" value="Genomic_DNA"/>
</dbReference>
<dbReference type="STRING" id="538381.GCA_001696535_04093"/>
<keyword evidence="3" id="KW-1185">Reference proteome</keyword>
<dbReference type="RefSeq" id="WP_097176600.1">
    <property type="nucleotide sequence ID" value="NZ_JAJGNR010000003.1"/>
</dbReference>
<evidence type="ECO:0000313" key="2">
    <source>
        <dbReference type="EMBL" id="SOC26359.1"/>
    </source>
</evidence>
<name>A0A285TRR9_9HYPH</name>
<protein>
    <recommendedName>
        <fullName evidence="4">DUF2794 domain-containing protein</fullName>
    </recommendedName>
</protein>
<feature type="compositionally biased region" description="Pro residues" evidence="1">
    <location>
        <begin position="30"/>
        <end position="40"/>
    </location>
</feature>
<accession>A0A285TRR9</accession>
<reference evidence="2 3" key="1">
    <citation type="submission" date="2017-08" db="EMBL/GenBank/DDBJ databases">
        <authorList>
            <person name="de Groot N.N."/>
        </authorList>
    </citation>
    <scope>NUCLEOTIDE SEQUENCE [LARGE SCALE GENOMIC DNA]</scope>
    <source>
        <strain evidence="2 3">USBA 352</strain>
    </source>
</reference>
<sequence length="140" mass="15316">MSEFDEEASRPGAEPAAISGLAPARSPAAPSSPAPAPTPAPALVSFHRRELDLILRVYGHRVASGEWRDYAIDHMKDRAVFSIFRRSSEMPLFRVEKVPRNAKRQGAYAVVGTGGVILKRGGDLAQVLKVFEKKRHLSLV</sequence>
<gene>
    <name evidence="2" type="ORF">SAMN05421512_11625</name>
</gene>
<evidence type="ECO:0008006" key="4">
    <source>
        <dbReference type="Google" id="ProtNLM"/>
    </source>
</evidence>
<proteinExistence type="predicted"/>
<feature type="region of interest" description="Disordered" evidence="1">
    <location>
        <begin position="1"/>
        <end position="41"/>
    </location>
</feature>
<dbReference type="OrthoDB" id="7159482at2"/>